<comment type="caution">
    <text evidence="2">The sequence shown here is derived from an EMBL/GenBank/DDBJ whole genome shotgun (WGS) entry which is preliminary data.</text>
</comment>
<dbReference type="AlphaFoldDB" id="A0AAW0QLW0"/>
<feature type="compositionally biased region" description="Polar residues" evidence="1">
    <location>
        <begin position="44"/>
        <end position="57"/>
    </location>
</feature>
<reference evidence="2 3" key="1">
    <citation type="submission" date="2023-01" db="EMBL/GenBank/DDBJ databases">
        <title>Analysis of 21 Apiospora genomes using comparative genomics revels a genus with tremendous synthesis potential of carbohydrate active enzymes and secondary metabolites.</title>
        <authorList>
            <person name="Sorensen T."/>
        </authorList>
    </citation>
    <scope>NUCLEOTIDE SEQUENCE [LARGE SCALE GENOMIC DNA]</scope>
    <source>
        <strain evidence="2 3">CBS 117206</strain>
    </source>
</reference>
<organism evidence="2 3">
    <name type="scientific">Apiospora kogelbergensis</name>
    <dbReference type="NCBI Taxonomy" id="1337665"/>
    <lineage>
        <taxon>Eukaryota</taxon>
        <taxon>Fungi</taxon>
        <taxon>Dikarya</taxon>
        <taxon>Ascomycota</taxon>
        <taxon>Pezizomycotina</taxon>
        <taxon>Sordariomycetes</taxon>
        <taxon>Xylariomycetidae</taxon>
        <taxon>Amphisphaeriales</taxon>
        <taxon>Apiosporaceae</taxon>
        <taxon>Apiospora</taxon>
    </lineage>
</organism>
<dbReference type="EMBL" id="JAQQWP010000008">
    <property type="protein sequence ID" value="KAK8105523.1"/>
    <property type="molecule type" value="Genomic_DNA"/>
</dbReference>
<keyword evidence="3" id="KW-1185">Reference proteome</keyword>
<evidence type="ECO:0000256" key="1">
    <source>
        <dbReference type="SAM" id="MobiDB-lite"/>
    </source>
</evidence>
<dbReference type="Proteomes" id="UP001392437">
    <property type="component" value="Unassembled WGS sequence"/>
</dbReference>
<evidence type="ECO:0000313" key="2">
    <source>
        <dbReference type="EMBL" id="KAK8105523.1"/>
    </source>
</evidence>
<protein>
    <recommendedName>
        <fullName evidence="4">C2H2-type domain-containing protein</fullName>
    </recommendedName>
</protein>
<feature type="compositionally biased region" description="Polar residues" evidence="1">
    <location>
        <begin position="148"/>
        <end position="164"/>
    </location>
</feature>
<name>A0AAW0QLW0_9PEZI</name>
<feature type="region of interest" description="Disordered" evidence="1">
    <location>
        <begin position="112"/>
        <end position="164"/>
    </location>
</feature>
<proteinExistence type="predicted"/>
<feature type="region of interest" description="Disordered" evidence="1">
    <location>
        <begin position="1"/>
        <end position="71"/>
    </location>
</feature>
<gene>
    <name evidence="2" type="ORF">PG999_008882</name>
</gene>
<evidence type="ECO:0008006" key="4">
    <source>
        <dbReference type="Google" id="ProtNLM"/>
    </source>
</evidence>
<sequence length="493" mass="54978">MATQPIPTRLRERNRSWKLRKTQKSQETHDEVPDVLLPKGVAKQASNPEQADSSHVANETERPRSLSSEDISYLPSASRLPSVVSVWLDSIQQDQDYSTIARACEELCGQELEDGDGHQSPRKPVVPGSAHNTGKSSSTGGKRKSSALDGSQGQRSSAKPKLSTQSSYSFNENLSFTCHFSKKNRIRYEPYCSKMFHNISHLAEHLRRNHKLTCADCWAKFENAELLAAHISGTTCQDTGGTPVHELRVPKTKNGGLYKRWYTIWEMLFPELNPPESPYWQRYEPNVMEVVDIIAMHLPGRLRGIMPDDHIELVMNTFRNLQLDIHNATAEPSNTQLATPSLSSGSIVGGANLAHTLSESEISEGQSSFCTATSPYLHPETTPEEQRSDVANSTTSTAEVEHETDYQVVTNDARTTQTIITAQRGPEWIGLNPENANYDQISLGNHNPEFNVNLDFDVEDDFDFTTLESAEPCYMGPILKMPGGQQQRGDHLE</sequence>
<evidence type="ECO:0000313" key="3">
    <source>
        <dbReference type="Proteomes" id="UP001392437"/>
    </source>
</evidence>
<accession>A0AAW0QLW0</accession>